<name>A0A9W4NCA8_9EURO</name>
<organism evidence="1 2">
    <name type="scientific">Penicillium salamii</name>
    <dbReference type="NCBI Taxonomy" id="1612424"/>
    <lineage>
        <taxon>Eukaryota</taxon>
        <taxon>Fungi</taxon>
        <taxon>Dikarya</taxon>
        <taxon>Ascomycota</taxon>
        <taxon>Pezizomycotina</taxon>
        <taxon>Eurotiomycetes</taxon>
        <taxon>Eurotiomycetidae</taxon>
        <taxon>Eurotiales</taxon>
        <taxon>Aspergillaceae</taxon>
        <taxon>Penicillium</taxon>
    </lineage>
</organism>
<reference evidence="1" key="1">
    <citation type="submission" date="2021-07" db="EMBL/GenBank/DDBJ databases">
        <authorList>
            <person name="Branca A.L. A."/>
        </authorList>
    </citation>
    <scope>NUCLEOTIDE SEQUENCE</scope>
</reference>
<dbReference type="AlphaFoldDB" id="A0A9W4NCA8"/>
<protein>
    <submittedName>
        <fullName evidence="1">Uncharacterized protein</fullName>
    </submittedName>
</protein>
<dbReference type="EMBL" id="CAJVPD010000111">
    <property type="protein sequence ID" value="CAG8332050.1"/>
    <property type="molecule type" value="Genomic_DNA"/>
</dbReference>
<proteinExistence type="predicted"/>
<sequence>MSAEAGIPPVEWGYGGIGEWIGVAARQYNHAGRDFHAGAVVVVGAAAEPAVGEVAVGVAVEGAVTEVEVVEVVEAAAAAAGVWEMG</sequence>
<comment type="caution">
    <text evidence="1">The sequence shown here is derived from an EMBL/GenBank/DDBJ whole genome shotgun (WGS) entry which is preliminary data.</text>
</comment>
<accession>A0A9W4NCA8</accession>
<dbReference type="Proteomes" id="UP001152592">
    <property type="component" value="Unassembled WGS sequence"/>
</dbReference>
<gene>
    <name evidence="1" type="ORF">PSALAMII_LOCUS2575</name>
</gene>
<dbReference type="OrthoDB" id="3176171at2759"/>
<evidence type="ECO:0000313" key="1">
    <source>
        <dbReference type="EMBL" id="CAG8332050.1"/>
    </source>
</evidence>
<evidence type="ECO:0000313" key="2">
    <source>
        <dbReference type="Proteomes" id="UP001152592"/>
    </source>
</evidence>